<evidence type="ECO:0000256" key="8">
    <source>
        <dbReference type="ARBA" id="ARBA00023163"/>
    </source>
</evidence>
<keyword evidence="4" id="KW-0221">Differentiation</keyword>
<evidence type="ECO:0000256" key="3">
    <source>
        <dbReference type="ARBA" id="ARBA00022664"/>
    </source>
</evidence>
<dbReference type="Proteomes" id="UP001164746">
    <property type="component" value="Chromosome 2"/>
</dbReference>
<dbReference type="InterPro" id="IPR012677">
    <property type="entry name" value="Nucleotide-bd_a/b_plait_sf"/>
</dbReference>
<evidence type="ECO:0000256" key="13">
    <source>
        <dbReference type="SAM" id="MobiDB-lite"/>
    </source>
</evidence>
<feature type="region of interest" description="Disordered" evidence="13">
    <location>
        <begin position="225"/>
        <end position="457"/>
    </location>
</feature>
<keyword evidence="9" id="KW-0508">mRNA splicing</keyword>
<dbReference type="Gene3D" id="3.30.70.330">
    <property type="match status" value="2"/>
</dbReference>
<dbReference type="InterPro" id="IPR035979">
    <property type="entry name" value="RBD_domain_sf"/>
</dbReference>
<dbReference type="Gene3D" id="1.10.10.10">
    <property type="entry name" value="Winged helix-like DNA-binding domain superfamily/Winged helix DNA-binding domain"/>
    <property type="match status" value="1"/>
</dbReference>
<evidence type="ECO:0000256" key="6">
    <source>
        <dbReference type="ARBA" id="ARBA00022884"/>
    </source>
</evidence>
<keyword evidence="6 12" id="KW-0694">RNA-binding</keyword>
<evidence type="ECO:0000256" key="1">
    <source>
        <dbReference type="ARBA" id="ARBA00004642"/>
    </source>
</evidence>
<dbReference type="InterPro" id="IPR045180">
    <property type="entry name" value="La_dom_prot"/>
</dbReference>
<feature type="compositionally biased region" description="Basic and acidic residues" evidence="13">
    <location>
        <begin position="353"/>
        <end position="363"/>
    </location>
</feature>
<dbReference type="InterPro" id="IPR034887">
    <property type="entry name" value="LARP7_RRM1"/>
</dbReference>
<accession>A0ABY7DE40</accession>
<sequence length="561" mass="63484">MEEGENVDQRKAKKPRHRMKSLYTNIRNQMEFYFSDANLHKDRFLKKAIEATSDGYIALDTFLGFNKMKSLTSDMHMLAEALHDKSDMLQVNEEKTHVRRTTPISEPVNVDERTVYVECLPHGMGHDWVRRVFSPCGKVVYVSLPRYNSTGDMKGFGFVEFETVEGAEAACKELNNPPANFSHRVGMFPKSSHQLEAIKKKLPTDQIIATEEKAKGLLVSEEMVEGDAESKVNGSGNKSEKGKKRKTETDEMKASKNDSKSEKNENQTGSSKSETVGKAGKSKRRRTNSETVVDSETAESPMKRKKSEVSFNVPDKDKESNAEDEGKSTSGGKKRAKKRKSRSKTSDDSVNTSKDESGTEKSSEGVPAKKVKIDTDSANEPSEKSGSEMESATENIGIDKENKTKKKRRRRKKSKSEKEVPELRVIAKASMDMVKKTLKPPNTESKHKEGDKDSKERKEIEFLADVIVKVSSEQPLKRKDLKASLGEEVQVAYIDIGESQTEGFIRCDEEKQYWDKLTADREAKLGNKCRNKRRGQQKWMEKAQKASVENWERKHIVFDDE</sequence>
<evidence type="ECO:0000256" key="2">
    <source>
        <dbReference type="ARBA" id="ARBA00015867"/>
    </source>
</evidence>
<dbReference type="SUPFAM" id="SSF46785">
    <property type="entry name" value="Winged helix' DNA-binding domain"/>
    <property type="match status" value="1"/>
</dbReference>
<evidence type="ECO:0000256" key="12">
    <source>
        <dbReference type="PROSITE-ProRule" id="PRU00332"/>
    </source>
</evidence>
<dbReference type="CDD" id="cd12290">
    <property type="entry name" value="RRM1_LARP7"/>
    <property type="match status" value="1"/>
</dbReference>
<keyword evidence="17" id="KW-1185">Reference proteome</keyword>
<dbReference type="InterPro" id="IPR036390">
    <property type="entry name" value="WH_DNA-bd_sf"/>
</dbReference>
<evidence type="ECO:0000256" key="7">
    <source>
        <dbReference type="ARBA" id="ARBA00023015"/>
    </source>
</evidence>
<evidence type="ECO:0000256" key="5">
    <source>
        <dbReference type="ARBA" id="ARBA00022871"/>
    </source>
</evidence>
<dbReference type="PANTHER" id="PTHR22792">
    <property type="entry name" value="LUPUS LA PROTEIN-RELATED"/>
    <property type="match status" value="1"/>
</dbReference>
<dbReference type="PROSITE" id="PS50961">
    <property type="entry name" value="HTH_LA"/>
    <property type="match status" value="1"/>
</dbReference>
<dbReference type="CDD" id="cd07323">
    <property type="entry name" value="LAM"/>
    <property type="match status" value="1"/>
</dbReference>
<proteinExistence type="predicted"/>
<dbReference type="PRINTS" id="PR00302">
    <property type="entry name" value="LUPUSLA"/>
</dbReference>
<evidence type="ECO:0000256" key="10">
    <source>
        <dbReference type="ARBA" id="ARBA00023242"/>
    </source>
</evidence>
<dbReference type="SMART" id="SM00360">
    <property type="entry name" value="RRM"/>
    <property type="match status" value="1"/>
</dbReference>
<feature type="domain" description="RRM" evidence="14">
    <location>
        <begin position="113"/>
        <end position="176"/>
    </location>
</feature>
<keyword evidence="7" id="KW-0805">Transcription regulation</keyword>
<reference evidence="16" key="1">
    <citation type="submission" date="2022-11" db="EMBL/GenBank/DDBJ databases">
        <title>Centuries of genome instability and evolution in soft-shell clam transmissible cancer (bioRxiv).</title>
        <authorList>
            <person name="Hart S.F.M."/>
            <person name="Yonemitsu M.A."/>
            <person name="Giersch R.M."/>
            <person name="Beal B.F."/>
            <person name="Arriagada G."/>
            <person name="Davis B.W."/>
            <person name="Ostrander E.A."/>
            <person name="Goff S.P."/>
            <person name="Metzger M.J."/>
        </authorList>
    </citation>
    <scope>NUCLEOTIDE SEQUENCE</scope>
    <source>
        <strain evidence="16">MELC-2E11</strain>
        <tissue evidence="16">Siphon/mantle</tissue>
    </source>
</reference>
<feature type="compositionally biased region" description="Basic and acidic residues" evidence="13">
    <location>
        <begin position="371"/>
        <end position="387"/>
    </location>
</feature>
<keyword evidence="5" id="KW-0744">Spermatogenesis</keyword>
<gene>
    <name evidence="16" type="ORF">MAR_028234</name>
</gene>
<dbReference type="PANTHER" id="PTHR22792:SF62">
    <property type="entry name" value="LA-RELATED PROTEIN 7"/>
    <property type="match status" value="1"/>
</dbReference>
<keyword evidence="10" id="KW-0539">Nucleus</keyword>
<dbReference type="SUPFAM" id="SSF54928">
    <property type="entry name" value="RNA-binding domain, RBD"/>
    <property type="match status" value="1"/>
</dbReference>
<organism evidence="16 17">
    <name type="scientific">Mya arenaria</name>
    <name type="common">Soft-shell clam</name>
    <dbReference type="NCBI Taxonomy" id="6604"/>
    <lineage>
        <taxon>Eukaryota</taxon>
        <taxon>Metazoa</taxon>
        <taxon>Spiralia</taxon>
        <taxon>Lophotrochozoa</taxon>
        <taxon>Mollusca</taxon>
        <taxon>Bivalvia</taxon>
        <taxon>Autobranchia</taxon>
        <taxon>Heteroconchia</taxon>
        <taxon>Euheterodonta</taxon>
        <taxon>Imparidentia</taxon>
        <taxon>Neoheterodontei</taxon>
        <taxon>Myida</taxon>
        <taxon>Myoidea</taxon>
        <taxon>Myidae</taxon>
        <taxon>Mya</taxon>
    </lineage>
</organism>
<feature type="compositionally biased region" description="Basic residues" evidence="13">
    <location>
        <begin position="332"/>
        <end position="343"/>
    </location>
</feature>
<dbReference type="InterPro" id="IPR000504">
    <property type="entry name" value="RRM_dom"/>
</dbReference>
<evidence type="ECO:0000256" key="11">
    <source>
        <dbReference type="ARBA" id="ARBA00029640"/>
    </source>
</evidence>
<dbReference type="SMART" id="SM00715">
    <property type="entry name" value="LA"/>
    <property type="match status" value="1"/>
</dbReference>
<dbReference type="EMBL" id="CP111013">
    <property type="protein sequence ID" value="WAQ95544.1"/>
    <property type="molecule type" value="Genomic_DNA"/>
</dbReference>
<feature type="compositionally biased region" description="Basic and acidic residues" evidence="13">
    <location>
        <begin position="444"/>
        <end position="457"/>
    </location>
</feature>
<dbReference type="PROSITE" id="PS50102">
    <property type="entry name" value="RRM"/>
    <property type="match status" value="1"/>
</dbReference>
<evidence type="ECO:0000259" key="14">
    <source>
        <dbReference type="PROSITE" id="PS50102"/>
    </source>
</evidence>
<dbReference type="Pfam" id="PF05383">
    <property type="entry name" value="La"/>
    <property type="match status" value="1"/>
</dbReference>
<protein>
    <recommendedName>
        <fullName evidence="2">La-related protein 7</fullName>
    </recommendedName>
    <alternativeName>
        <fullName evidence="11">La ribonucleoprotein domain family member 7</fullName>
    </alternativeName>
</protein>
<name>A0ABY7DE40_MYAAR</name>
<dbReference type="Pfam" id="PF00076">
    <property type="entry name" value="RRM_1"/>
    <property type="match status" value="1"/>
</dbReference>
<evidence type="ECO:0000313" key="17">
    <source>
        <dbReference type="Proteomes" id="UP001164746"/>
    </source>
</evidence>
<dbReference type="InterPro" id="IPR036388">
    <property type="entry name" value="WH-like_DNA-bd_sf"/>
</dbReference>
<feature type="domain" description="HTH La-type RNA-binding" evidence="15">
    <location>
        <begin position="16"/>
        <end position="108"/>
    </location>
</feature>
<evidence type="ECO:0000256" key="9">
    <source>
        <dbReference type="ARBA" id="ARBA00023187"/>
    </source>
</evidence>
<feature type="compositionally biased region" description="Basic and acidic residues" evidence="13">
    <location>
        <begin position="247"/>
        <end position="265"/>
    </location>
</feature>
<evidence type="ECO:0000313" key="16">
    <source>
        <dbReference type="EMBL" id="WAQ95544.1"/>
    </source>
</evidence>
<feature type="compositionally biased region" description="Basic residues" evidence="13">
    <location>
        <begin position="403"/>
        <end position="415"/>
    </location>
</feature>
<evidence type="ECO:0000256" key="4">
    <source>
        <dbReference type="ARBA" id="ARBA00022782"/>
    </source>
</evidence>
<evidence type="ECO:0000259" key="15">
    <source>
        <dbReference type="PROSITE" id="PS50961"/>
    </source>
</evidence>
<keyword evidence="8" id="KW-0804">Transcription</keyword>
<feature type="compositionally biased region" description="Basic and acidic residues" evidence="13">
    <location>
        <begin position="314"/>
        <end position="327"/>
    </location>
</feature>
<dbReference type="InterPro" id="IPR002344">
    <property type="entry name" value="Lupus_La"/>
</dbReference>
<keyword evidence="3" id="KW-0507">mRNA processing</keyword>
<comment type="subcellular location">
    <subcellularLocation>
        <location evidence="1">Nucleus</location>
        <location evidence="1">Nucleoplasm</location>
    </subcellularLocation>
</comment>
<dbReference type="InterPro" id="IPR006630">
    <property type="entry name" value="La_HTH"/>
</dbReference>